<name>A0A6G7YHS0_9ACTN</name>
<keyword evidence="1" id="KW-0732">Signal</keyword>
<sequence length="248" mass="26415">MPRTAPSGRRMLVTALTATLLAALSACSDDAGDDSGGAGVVTQMNEAIADQTAVRLTLGTKQTPDDITINTTLGADRSFRAVTGGDPTQRIDVRLVDDRVYVGGELVGNQWTYVAVDDPRLSGEGGFDAGIVPPLLDIDVVEDNQALADAVTGTESAGTETIDGVETDHHVLTVDTRDWFKSLPEGSIYRQMDLPDTIEMDLYVDADSLPVRLAYEVPDNPEQSAQVGYSRWGTPVEVAVPPRATPVE</sequence>
<evidence type="ECO:0000256" key="1">
    <source>
        <dbReference type="SAM" id="SignalP"/>
    </source>
</evidence>
<dbReference type="EMBL" id="CP049866">
    <property type="protein sequence ID" value="QIK76216.1"/>
    <property type="molecule type" value="Genomic_DNA"/>
</dbReference>
<keyword evidence="3" id="KW-1185">Reference proteome</keyword>
<dbReference type="SUPFAM" id="SSF89392">
    <property type="entry name" value="Prokaryotic lipoproteins and lipoprotein localization factors"/>
    <property type="match status" value="1"/>
</dbReference>
<dbReference type="RefSeq" id="WP_166319444.1">
    <property type="nucleotide sequence ID" value="NZ_CP049866.1"/>
</dbReference>
<protein>
    <recommendedName>
        <fullName evidence="4">LppX_LprAFG lipoprotein</fullName>
    </recommendedName>
</protein>
<dbReference type="KEGG" id="npi:G7071_13035"/>
<dbReference type="InterPro" id="IPR029046">
    <property type="entry name" value="LolA/LolB/LppX"/>
</dbReference>
<evidence type="ECO:0000313" key="2">
    <source>
        <dbReference type="EMBL" id="QIK76216.1"/>
    </source>
</evidence>
<dbReference type="AlphaFoldDB" id="A0A6G7YHS0"/>
<dbReference type="Gene3D" id="2.50.20.20">
    <property type="match status" value="1"/>
</dbReference>
<dbReference type="PROSITE" id="PS51257">
    <property type="entry name" value="PROKAR_LIPOPROTEIN"/>
    <property type="match status" value="1"/>
</dbReference>
<organism evidence="2 3">
    <name type="scientific">Nocardioides piscis</name>
    <dbReference type="NCBI Taxonomy" id="2714938"/>
    <lineage>
        <taxon>Bacteria</taxon>
        <taxon>Bacillati</taxon>
        <taxon>Actinomycetota</taxon>
        <taxon>Actinomycetes</taxon>
        <taxon>Propionibacteriales</taxon>
        <taxon>Nocardioidaceae</taxon>
        <taxon>Nocardioides</taxon>
    </lineage>
</organism>
<accession>A0A6G7YHS0</accession>
<feature type="chain" id="PRO_5026323119" description="LppX_LprAFG lipoprotein" evidence="1">
    <location>
        <begin position="32"/>
        <end position="248"/>
    </location>
</feature>
<feature type="signal peptide" evidence="1">
    <location>
        <begin position="1"/>
        <end position="31"/>
    </location>
</feature>
<evidence type="ECO:0008006" key="4">
    <source>
        <dbReference type="Google" id="ProtNLM"/>
    </source>
</evidence>
<gene>
    <name evidence="2" type="ORF">G7071_13035</name>
</gene>
<dbReference type="Proteomes" id="UP000502035">
    <property type="component" value="Chromosome"/>
</dbReference>
<proteinExistence type="predicted"/>
<reference evidence="2 3" key="1">
    <citation type="submission" date="2020-03" db="EMBL/GenBank/DDBJ databases">
        <title>Nocardioides sp. nov., isolated from fish.</title>
        <authorList>
            <person name="Hyun D.-W."/>
            <person name="Bae J.-W."/>
        </authorList>
    </citation>
    <scope>NUCLEOTIDE SEQUENCE [LARGE SCALE GENOMIC DNA]</scope>
    <source>
        <strain evidence="2 3">HDW12A</strain>
    </source>
</reference>
<evidence type="ECO:0000313" key="3">
    <source>
        <dbReference type="Proteomes" id="UP000502035"/>
    </source>
</evidence>